<gene>
    <name evidence="1" type="ORF">MYP_562</name>
</gene>
<sequence>MILFVISNVSFGQTINYNREVSAQDSLFEEQLIDIAWKNYPENEEFRLLLEKSRKEVFPEQMRFTRNLRLTYNFNNKVMEDGSMSQKPIFGLGVSLAIGDLLLLPNTSKQAKKDVVIAETRLNTQRLYIRNEVLKRYYTYVLALDLLKLRTASYEDAALMNKIVKEKYKGGKATLNEFNQFDEIYNKKLEDLLTQRTHLAIAKASLEELLAMKIENIPGYKEMLEQHQ</sequence>
<dbReference type="SUPFAM" id="SSF56954">
    <property type="entry name" value="Outer membrane efflux proteins (OEP)"/>
    <property type="match status" value="1"/>
</dbReference>
<protein>
    <recommendedName>
        <fullName evidence="3">Outer membrane efflux protein</fullName>
    </recommendedName>
</protein>
<dbReference type="Gene3D" id="1.20.1600.10">
    <property type="entry name" value="Outer membrane efflux proteins (OEP)"/>
    <property type="match status" value="1"/>
</dbReference>
<proteinExistence type="predicted"/>
<accession>A0A098L8Z7</accession>
<dbReference type="AlphaFoldDB" id="A0A098L8Z7"/>
<comment type="caution">
    <text evidence="1">The sequence shown here is derived from an EMBL/GenBank/DDBJ whole genome shotgun (WGS) entry which is preliminary data.</text>
</comment>
<dbReference type="GO" id="GO:0015562">
    <property type="term" value="F:efflux transmembrane transporter activity"/>
    <property type="evidence" value="ECO:0007669"/>
    <property type="project" value="InterPro"/>
</dbReference>
<evidence type="ECO:0000313" key="2">
    <source>
        <dbReference type="Proteomes" id="UP000030185"/>
    </source>
</evidence>
<organism evidence="1 2">
    <name type="scientific">Sporocytophaga myxococcoides</name>
    <dbReference type="NCBI Taxonomy" id="153721"/>
    <lineage>
        <taxon>Bacteria</taxon>
        <taxon>Pseudomonadati</taxon>
        <taxon>Bacteroidota</taxon>
        <taxon>Cytophagia</taxon>
        <taxon>Cytophagales</taxon>
        <taxon>Cytophagaceae</taxon>
        <taxon>Sporocytophaga</taxon>
    </lineage>
</organism>
<evidence type="ECO:0008006" key="3">
    <source>
        <dbReference type="Google" id="ProtNLM"/>
    </source>
</evidence>
<keyword evidence="2" id="KW-1185">Reference proteome</keyword>
<dbReference type="eggNOG" id="COG1538">
    <property type="taxonomic scope" value="Bacteria"/>
</dbReference>
<dbReference type="EMBL" id="BBLT01000001">
    <property type="protein sequence ID" value="GAL83336.1"/>
    <property type="molecule type" value="Genomic_DNA"/>
</dbReference>
<dbReference type="STRING" id="153721.MYP_562"/>
<evidence type="ECO:0000313" key="1">
    <source>
        <dbReference type="EMBL" id="GAL83336.1"/>
    </source>
</evidence>
<name>A0A098L8Z7_9BACT</name>
<dbReference type="Proteomes" id="UP000030185">
    <property type="component" value="Unassembled WGS sequence"/>
</dbReference>
<reference evidence="1 2" key="1">
    <citation type="submission" date="2014-09" db="EMBL/GenBank/DDBJ databases">
        <title>Sporocytophaga myxococcoides PG-01 genome sequencing.</title>
        <authorList>
            <person name="Liu L."/>
            <person name="Gao P.J."/>
            <person name="Chen G.J."/>
            <person name="Wang L.S."/>
        </authorList>
    </citation>
    <scope>NUCLEOTIDE SEQUENCE [LARGE SCALE GENOMIC DNA]</scope>
    <source>
        <strain evidence="1 2">PG-01</strain>
    </source>
</reference>